<organism evidence="2 3">
    <name type="scientific">Kutzneria buriramensis</name>
    <dbReference type="NCBI Taxonomy" id="1045776"/>
    <lineage>
        <taxon>Bacteria</taxon>
        <taxon>Bacillati</taxon>
        <taxon>Actinomycetota</taxon>
        <taxon>Actinomycetes</taxon>
        <taxon>Pseudonocardiales</taxon>
        <taxon>Pseudonocardiaceae</taxon>
        <taxon>Kutzneria</taxon>
    </lineage>
</organism>
<protein>
    <recommendedName>
        <fullName evidence="4">DUF4352 domain-containing protein</fullName>
    </recommendedName>
</protein>
<gene>
    <name evidence="2" type="ORF">BCF44_114289</name>
</gene>
<comment type="caution">
    <text evidence="2">The sequence shown here is derived from an EMBL/GenBank/DDBJ whole genome shotgun (WGS) entry which is preliminary data.</text>
</comment>
<sequence>MRIVRLVVAGCLAALLAGCGTAGGTQLSALRSTTSPTAGQTRPQTDSTLSAAFGDRRTWPNGLAITVSQPRSITPSSTAYPQAARAAVFEVVIENGTSSPYKPSQLALRATVAGQTAQEVVDPAQGLAGYVAAEQDVAPGRSLDLTVAFALPKQPVDLRILVQPDVIDAVPAAAFSGTA</sequence>
<accession>A0A3E0H5V5</accession>
<feature type="chain" id="PRO_5039114084" description="DUF4352 domain-containing protein" evidence="1">
    <location>
        <begin position="23"/>
        <end position="179"/>
    </location>
</feature>
<keyword evidence="1" id="KW-0732">Signal</keyword>
<dbReference type="PROSITE" id="PS51257">
    <property type="entry name" value="PROKAR_LIPOPROTEIN"/>
    <property type="match status" value="1"/>
</dbReference>
<evidence type="ECO:0008006" key="4">
    <source>
        <dbReference type="Google" id="ProtNLM"/>
    </source>
</evidence>
<proteinExistence type="predicted"/>
<dbReference type="AlphaFoldDB" id="A0A3E0H5V5"/>
<dbReference type="RefSeq" id="WP_116179104.1">
    <property type="nucleotide sequence ID" value="NZ_CP144375.1"/>
</dbReference>
<evidence type="ECO:0000313" key="3">
    <source>
        <dbReference type="Proteomes" id="UP000256269"/>
    </source>
</evidence>
<dbReference type="Proteomes" id="UP000256269">
    <property type="component" value="Unassembled WGS sequence"/>
</dbReference>
<dbReference type="OrthoDB" id="3686846at2"/>
<name>A0A3E0H5V5_9PSEU</name>
<keyword evidence="3" id="KW-1185">Reference proteome</keyword>
<feature type="signal peptide" evidence="1">
    <location>
        <begin position="1"/>
        <end position="22"/>
    </location>
</feature>
<reference evidence="2 3" key="1">
    <citation type="submission" date="2018-08" db="EMBL/GenBank/DDBJ databases">
        <title>Genomic Encyclopedia of Archaeal and Bacterial Type Strains, Phase II (KMG-II): from individual species to whole genera.</title>
        <authorList>
            <person name="Goeker M."/>
        </authorList>
    </citation>
    <scope>NUCLEOTIDE SEQUENCE [LARGE SCALE GENOMIC DNA]</scope>
    <source>
        <strain evidence="2 3">DSM 45791</strain>
    </source>
</reference>
<dbReference type="EMBL" id="QUNO01000014">
    <property type="protein sequence ID" value="REH38264.1"/>
    <property type="molecule type" value="Genomic_DNA"/>
</dbReference>
<evidence type="ECO:0000256" key="1">
    <source>
        <dbReference type="SAM" id="SignalP"/>
    </source>
</evidence>
<evidence type="ECO:0000313" key="2">
    <source>
        <dbReference type="EMBL" id="REH38264.1"/>
    </source>
</evidence>